<evidence type="ECO:0000313" key="2">
    <source>
        <dbReference type="EMBL" id="KAG7089110.1"/>
    </source>
</evidence>
<evidence type="ECO:0000313" key="3">
    <source>
        <dbReference type="Proteomes" id="UP001049176"/>
    </source>
</evidence>
<sequence>MGFGPGSFPNYPGCFPVGEGSFLHTFWVLIWALWLVYDTGTFLMSLITGVKAYRRGKHWSSSKLYPKTVG</sequence>
<keyword evidence="1" id="KW-0472">Membrane</keyword>
<accession>A0A9P7RTJ3</accession>
<dbReference type="AlphaFoldDB" id="A0A9P7RTJ3"/>
<keyword evidence="1" id="KW-0812">Transmembrane</keyword>
<dbReference type="GeneID" id="66079894"/>
<keyword evidence="3" id="KW-1185">Reference proteome</keyword>
<dbReference type="KEGG" id="more:E1B28_010819"/>
<feature type="transmembrane region" description="Helical" evidence="1">
    <location>
        <begin position="26"/>
        <end position="47"/>
    </location>
</feature>
<dbReference type="EMBL" id="CM032187">
    <property type="protein sequence ID" value="KAG7089110.1"/>
    <property type="molecule type" value="Genomic_DNA"/>
</dbReference>
<protein>
    <submittedName>
        <fullName evidence="2">Uncharacterized protein</fullName>
    </submittedName>
</protein>
<dbReference type="RefSeq" id="XP_043005580.1">
    <property type="nucleotide sequence ID" value="XM_043155798.1"/>
</dbReference>
<reference evidence="2" key="1">
    <citation type="journal article" date="2021" name="Genome Biol. Evol.">
        <title>The assembled and annotated genome of the fairy-ring fungus Marasmius oreades.</title>
        <authorList>
            <person name="Hiltunen M."/>
            <person name="Ament-Velasquez S.L."/>
            <person name="Johannesson H."/>
        </authorList>
    </citation>
    <scope>NUCLEOTIDE SEQUENCE</scope>
    <source>
        <strain evidence="2">03SP1</strain>
    </source>
</reference>
<keyword evidence="1" id="KW-1133">Transmembrane helix</keyword>
<evidence type="ECO:0000256" key="1">
    <source>
        <dbReference type="SAM" id="Phobius"/>
    </source>
</evidence>
<name>A0A9P7RTJ3_9AGAR</name>
<comment type="caution">
    <text evidence="2">The sequence shown here is derived from an EMBL/GenBank/DDBJ whole genome shotgun (WGS) entry which is preliminary data.</text>
</comment>
<dbReference type="Proteomes" id="UP001049176">
    <property type="component" value="Chromosome 7"/>
</dbReference>
<organism evidence="2 3">
    <name type="scientific">Marasmius oreades</name>
    <name type="common">fairy-ring Marasmius</name>
    <dbReference type="NCBI Taxonomy" id="181124"/>
    <lineage>
        <taxon>Eukaryota</taxon>
        <taxon>Fungi</taxon>
        <taxon>Dikarya</taxon>
        <taxon>Basidiomycota</taxon>
        <taxon>Agaricomycotina</taxon>
        <taxon>Agaricomycetes</taxon>
        <taxon>Agaricomycetidae</taxon>
        <taxon>Agaricales</taxon>
        <taxon>Marasmiineae</taxon>
        <taxon>Marasmiaceae</taxon>
        <taxon>Marasmius</taxon>
    </lineage>
</organism>
<proteinExistence type="predicted"/>
<gene>
    <name evidence="2" type="ORF">E1B28_010819</name>
</gene>